<dbReference type="InterPro" id="IPR045529">
    <property type="entry name" value="DUF6469"/>
</dbReference>
<evidence type="ECO:0008006" key="11">
    <source>
        <dbReference type="Google" id="ProtNLM"/>
    </source>
</evidence>
<feature type="region of interest" description="Disordered" evidence="5">
    <location>
        <begin position="2504"/>
        <end position="2524"/>
    </location>
</feature>
<dbReference type="SUPFAM" id="SSF52540">
    <property type="entry name" value="P-loop containing nucleoside triphosphate hydrolases"/>
    <property type="match status" value="2"/>
</dbReference>
<feature type="domain" description="DUF6469" evidence="8">
    <location>
        <begin position="81"/>
        <end position="202"/>
    </location>
</feature>
<dbReference type="EMBL" id="BTGU01000115">
    <property type="protein sequence ID" value="GMN61652.1"/>
    <property type="molecule type" value="Genomic_DNA"/>
</dbReference>
<feature type="compositionally biased region" description="Basic and acidic residues" evidence="5">
    <location>
        <begin position="2715"/>
        <end position="2735"/>
    </location>
</feature>
<keyword evidence="1" id="KW-0547">Nucleotide-binding</keyword>
<evidence type="ECO:0000259" key="7">
    <source>
        <dbReference type="Pfam" id="PF13087"/>
    </source>
</evidence>
<feature type="compositionally biased region" description="Low complexity" evidence="5">
    <location>
        <begin position="2515"/>
        <end position="2524"/>
    </location>
</feature>
<dbReference type="PANTHER" id="PTHR21529:SF4">
    <property type="entry name" value="TPR AND ANKYRIN REPEAT-CONTAINING PROTEIN 1"/>
    <property type="match status" value="1"/>
</dbReference>
<evidence type="ECO:0000259" key="6">
    <source>
        <dbReference type="Pfam" id="PF13086"/>
    </source>
</evidence>
<organism evidence="9 10">
    <name type="scientific">Ficus carica</name>
    <name type="common">Common fig</name>
    <dbReference type="NCBI Taxonomy" id="3494"/>
    <lineage>
        <taxon>Eukaryota</taxon>
        <taxon>Viridiplantae</taxon>
        <taxon>Streptophyta</taxon>
        <taxon>Embryophyta</taxon>
        <taxon>Tracheophyta</taxon>
        <taxon>Spermatophyta</taxon>
        <taxon>Magnoliopsida</taxon>
        <taxon>eudicotyledons</taxon>
        <taxon>Gunneridae</taxon>
        <taxon>Pentapetalae</taxon>
        <taxon>rosids</taxon>
        <taxon>fabids</taxon>
        <taxon>Rosales</taxon>
        <taxon>Moraceae</taxon>
        <taxon>Ficeae</taxon>
        <taxon>Ficus</taxon>
    </lineage>
</organism>
<evidence type="ECO:0000313" key="10">
    <source>
        <dbReference type="Proteomes" id="UP001187192"/>
    </source>
</evidence>
<evidence type="ECO:0000256" key="3">
    <source>
        <dbReference type="ARBA" id="ARBA00022806"/>
    </source>
</evidence>
<name>A0AA88DTN4_FICCA</name>
<evidence type="ECO:0000256" key="1">
    <source>
        <dbReference type="ARBA" id="ARBA00022741"/>
    </source>
</evidence>
<sequence length="2735" mass="312418">MAKGESSYFKNKKNISDRFTDTVFSWSLQDVFNESLFKFKVEKIPESFESTAQYLASYVNPLLEETRAELHSSMEALNRAPFAQVISYEEAKPNGTKVYRVEVDYWRNKNSGGKEPYKTLPGDIFVLSHCKPETVSDLQRVGASWAFLSLVDIRGDGSTIFKVKASKEFEHDSRKQTLYIIFVVNVTPHKRIWEALHMSTNLQIINEILRTNSAVKKKRGGFLKKNKGINDENLVKSLSSKLDESQTGAVLSCLNTMQCKNKSAVELIWGPPGTGKTKTTSTLLVTLLRRNYKILVCAPTNVAITEVASRVLKTVLDAQSTDALFCSLGDILLFGTKERLNISSDIEEIYLDYRVQELGDCFGPLGWRYCFDNMIDLLTNCVSQYNILLENESTKEGEQTSGSGIEEKICMPKGEVGKKKFTSFLEFVRGRFDVNSSELKRCISKICTHTTKSFILNKNFNNMVFLVRLLDAFKSLLCQDDVVSEELIELFSHPAGELSHPLKENTSFLLFLKRNECLSFLKTLRDSLKELDLSSFKSQKAVKKFCFKRAFLIFCTVSSSFKLHNLEVKPTILVIDEAAQLKECESTIPLQLPGLKHAILVGDEWQLPATVKSKISEEAGFGRSLFERLSSQNHSRHLLNVQYRMHPSISIFPNSEFYHNQIRDADIVKRKSHGKQYLPGSMFGSYSFINIIGGKEEREEDGYSRKNMVEVAVILTILQKLYNAWLKSQDEFSIGIVSPYAAQVNAFQKKIGKKYDNITGFQVKVKTVDGFQGGEEDIIIFSTVRSSDSHSLDFVSKPHRTNVALTRARNCLWILGNERILGNSHSVWGAIIRDAKNRGCFFNADNDEDLAETITNVKKELGQFADMLNPDSILFKSSKWKVFFSDSFLKSFRKLTSDVRKKSMIKFLLKLSDGWRPKRCVAAFCESSLQISDFKVEGLSVVCTVDIVQTDSGYMQVLKIWDLLPPENIPEFLRYLNCIFEKYTDDFINICNEKCLEGKIELPKTWPPSLDIVRFKDLGMNGTGSDLVGVASDGSGCIDNSRVSEKSSLPMKFYSLSNCVANHMLSDRDARELDLPFEVPDQEKEIILCHRSTFVLGRSGSGKTTVLTMKLFQKEYLHRMTMEGLRRVKNNVSIRVNRNSVAENSKETRGNVLRQLFVTTSPKLCNAVKHHLSYLRSFSCSSSHSAEISLIDMDYIDAEETVFKNVPDLHAIPPNYYPLVITFRNFLMMLDGTLSKSYLERFIGTAELSQSQMCSSRSHALQSFLWTKEVDYKRFCSQYWPHFNSHLTKKLDPSSVFVEITSRIKGGLQSMEASDGKVAREDYVQDLTMSQVALFRHVCSNVDKGFVFSGDSIQTIAKGVDFRIQDIRSLFDKKFALEPSKRKHEQRKENGRVTDIFHLTQNFRLHAGILKLLQSIIELLYHFFPLSIDIMEPGTATVNGETPLLLQSQNNENATFTLFRKSENIRRNAVGFGAQQVILVRDESARKKMKDWIGKQALILTVMECKDMEFQDVLLYNFFGSSPLGKQWSVVYKYMKEQDLIDATSCRFPLFDESKHSVLLSELKQLYVVVASTKRRLWIYDETELSEPMFDYWKKKSLVQVRLLDDSLAKAMQVASSSEEWRSRGIELYYEHNYEMATICFEKASDSLWESKSKAAGLEAKADRLRTSDPEEANSALREAAEIFKAIDKADSAARCFYGSGEYEKAGKIYLEIFGDTELRRAGECFSLAGLYELAANVYASRNFFPECVTVCARGKLFDLGLAHIERWKQQDKKSCDVTDRGKEIEKIEQEFLECYALHYYEVNNNKSMMKVVKKFKSMDLIRNFLKQIGCFDELISLEEQWGNFEEAIEISKLKGDELLVADLLGKARKFKEAATAVLSYVLVNSLWSSGKNGWPLKPFKQKDNLLTKAMLFAKNETESFYEFVCAEADIMENKKSDLLMNRNQLNASQRHKSLRGEILCARKILDNHLASKFMEYFFEEDLVIDLVKHSEDMISENRVSVESLVYFWKFWQEKLVGVFEYLGRLETQDVCEFESYGVFCLSFLGVRRQFHDQNVIYVLLNPDADWARNVGKRPVWRDGKLVSIDVCEFVSAARVYWTSEVFSVGFKVLHKLEVLYDFVAKKSDVLFRKCRNLTLIYEVAAFLLDSKFLKRTSQESEDLQKFIRLSTDDFCSYIFPLDWRKSTTENLTLFRETDFCKNFLKQVIVEYTNPRNNLSSGKIGSIAKVILGSGKLDKELLEKILERMDQNPPWKAFFEILSRSRGTYFPSRSLISRSHEALVDAYEVNCRLEFDRISPGCFLYLVDRLLIWASSYQGYFITTKSSFVEWLIHQEIHSNNTWSSSNASVDLQASLLAAIQFVIGVIKTCLSNKGYMIKWLKRYTAGEGEYHSIVVSRMVVMICLLHVNFSMCLDLLFDLLGRSYITEQLPCEFSDCLKPHFLSLNLNVFAEAFKKIDNPLVIVSFGANCSKFSYPDAILVDMEVHRCKSDIMRQLFSKSSEVSEGLSATASMDSPRETVSTSSSTIGKSSDILHSKVTEFVAEQDNRIPNKDESNFLIKYVCFWEIFECINSHESGIDERKFTSNAQTIKVDVEKYIRLLTAAMNGSIQRNLDREEKIYREGMVNMVDELKQLSVALDSRNISVAKQLSKRLQARRASMERVLDQLFHQHSTDQDNTTVNEVVASSDQCVNEDISAVPEKNSDSSMDKSNVSQASRVPENKAEIAVPEKKEKDGCYIL</sequence>
<keyword evidence="10" id="KW-1185">Reference proteome</keyword>
<reference evidence="9" key="1">
    <citation type="submission" date="2023-07" db="EMBL/GenBank/DDBJ databases">
        <title>draft genome sequence of fig (Ficus carica).</title>
        <authorList>
            <person name="Takahashi T."/>
            <person name="Nishimura K."/>
        </authorList>
    </citation>
    <scope>NUCLEOTIDE SEQUENCE</scope>
</reference>
<dbReference type="GO" id="GO:0016787">
    <property type="term" value="F:hydrolase activity"/>
    <property type="evidence" value="ECO:0007669"/>
    <property type="project" value="UniProtKB-KW"/>
</dbReference>
<dbReference type="InterPro" id="IPR039904">
    <property type="entry name" value="TRANK1"/>
</dbReference>
<accession>A0AA88DTN4</accession>
<dbReference type="FunFam" id="3.40.50.300:FF:000326">
    <property type="entry name" value="P-loop containing nucleoside triphosphate hydrolase"/>
    <property type="match status" value="1"/>
</dbReference>
<dbReference type="GO" id="GO:0004386">
    <property type="term" value="F:helicase activity"/>
    <property type="evidence" value="ECO:0007669"/>
    <property type="project" value="UniProtKB-KW"/>
</dbReference>
<dbReference type="Gene3D" id="3.40.50.300">
    <property type="entry name" value="P-loop containing nucleotide triphosphate hydrolases"/>
    <property type="match status" value="2"/>
</dbReference>
<keyword evidence="3" id="KW-0347">Helicase</keyword>
<evidence type="ECO:0000313" key="9">
    <source>
        <dbReference type="EMBL" id="GMN61652.1"/>
    </source>
</evidence>
<dbReference type="CDD" id="cd18808">
    <property type="entry name" value="SF1_C_Upf1"/>
    <property type="match status" value="1"/>
</dbReference>
<feature type="domain" description="DNA2/NAM7 helicase-like C-terminal" evidence="7">
    <location>
        <begin position="622"/>
        <end position="818"/>
    </location>
</feature>
<dbReference type="InterPro" id="IPR041679">
    <property type="entry name" value="DNA2/NAM7-like_C"/>
</dbReference>
<gene>
    <name evidence="9" type="ORF">TIFTF001_030741</name>
</gene>
<evidence type="ECO:0000256" key="4">
    <source>
        <dbReference type="ARBA" id="ARBA00022840"/>
    </source>
</evidence>
<dbReference type="Pfam" id="PF20073">
    <property type="entry name" value="DUF6469"/>
    <property type="match status" value="1"/>
</dbReference>
<proteinExistence type="predicted"/>
<protein>
    <recommendedName>
        <fullName evidence="11">UvrD-like helicase ATP-binding domain-containing protein</fullName>
    </recommendedName>
</protein>
<dbReference type="Pfam" id="PF13087">
    <property type="entry name" value="AAA_12"/>
    <property type="match status" value="1"/>
</dbReference>
<dbReference type="PANTHER" id="PTHR21529">
    <property type="entry name" value="MAMMARY TURMOR VIRUS RECEPTOR HOMOLOG 1, 2 MTVR1, 2"/>
    <property type="match status" value="1"/>
</dbReference>
<dbReference type="GO" id="GO:0005694">
    <property type="term" value="C:chromosome"/>
    <property type="evidence" value="ECO:0007669"/>
    <property type="project" value="UniProtKB-ARBA"/>
</dbReference>
<comment type="caution">
    <text evidence="9">The sequence shown here is derived from an EMBL/GenBank/DDBJ whole genome shotgun (WGS) entry which is preliminary data.</text>
</comment>
<evidence type="ECO:0000256" key="2">
    <source>
        <dbReference type="ARBA" id="ARBA00022801"/>
    </source>
</evidence>
<dbReference type="InterPro" id="IPR027417">
    <property type="entry name" value="P-loop_NTPase"/>
</dbReference>
<feature type="domain" description="DNA2/NAM7 helicase helicase" evidence="6">
    <location>
        <begin position="241"/>
        <end position="614"/>
    </location>
</feature>
<dbReference type="InterPro" id="IPR041677">
    <property type="entry name" value="DNA2/NAM7_AAA_11"/>
</dbReference>
<evidence type="ECO:0000259" key="8">
    <source>
        <dbReference type="Pfam" id="PF20073"/>
    </source>
</evidence>
<dbReference type="InterPro" id="IPR047187">
    <property type="entry name" value="SF1_C_Upf1"/>
</dbReference>
<keyword evidence="4" id="KW-0067">ATP-binding</keyword>
<dbReference type="Proteomes" id="UP001187192">
    <property type="component" value="Unassembled WGS sequence"/>
</dbReference>
<dbReference type="GO" id="GO:0005524">
    <property type="term" value="F:ATP binding"/>
    <property type="evidence" value="ECO:0007669"/>
    <property type="project" value="UniProtKB-KW"/>
</dbReference>
<keyword evidence="2" id="KW-0378">Hydrolase</keyword>
<evidence type="ECO:0000256" key="5">
    <source>
        <dbReference type="SAM" id="MobiDB-lite"/>
    </source>
</evidence>
<dbReference type="Pfam" id="PF13086">
    <property type="entry name" value="AAA_11"/>
    <property type="match status" value="1"/>
</dbReference>
<feature type="region of interest" description="Disordered" evidence="5">
    <location>
        <begin position="2692"/>
        <end position="2735"/>
    </location>
</feature>